<gene>
    <name evidence="1" type="ORF">AVDCRST_MAG92-5253</name>
</gene>
<proteinExistence type="predicted"/>
<evidence type="ECO:0000313" key="1">
    <source>
        <dbReference type="EMBL" id="CAA9302829.1"/>
    </source>
</evidence>
<protein>
    <submittedName>
        <fullName evidence="1">Uncharacterized protein</fullName>
    </submittedName>
</protein>
<organism evidence="1">
    <name type="scientific">uncultured Coleofasciculus sp</name>
    <dbReference type="NCBI Taxonomy" id="1267456"/>
    <lineage>
        <taxon>Bacteria</taxon>
        <taxon>Bacillati</taxon>
        <taxon>Cyanobacteriota</taxon>
        <taxon>Cyanophyceae</taxon>
        <taxon>Coleofasciculales</taxon>
        <taxon>Coleofasciculaceae</taxon>
        <taxon>Coleofasciculus</taxon>
        <taxon>environmental samples</taxon>
    </lineage>
</organism>
<name>A0A6J4KDQ8_9CYAN</name>
<reference evidence="1" key="1">
    <citation type="submission" date="2020-02" db="EMBL/GenBank/DDBJ databases">
        <authorList>
            <person name="Meier V. D."/>
        </authorList>
    </citation>
    <scope>NUCLEOTIDE SEQUENCE</scope>
    <source>
        <strain evidence="1">AVDCRST_MAG92</strain>
    </source>
</reference>
<dbReference type="EMBL" id="CADCTM010000901">
    <property type="protein sequence ID" value="CAA9302829.1"/>
    <property type="molecule type" value="Genomic_DNA"/>
</dbReference>
<sequence length="43" mass="5051">MSELNQAPKILQTRGDFELMFPLVWGARGAFQDSRRRSNIQER</sequence>
<accession>A0A6J4KDQ8</accession>
<dbReference type="AlphaFoldDB" id="A0A6J4KDQ8"/>